<keyword evidence="6 10" id="KW-0460">Magnesium</keyword>
<dbReference type="GO" id="GO:0006430">
    <property type="term" value="P:lysyl-tRNA aminoacylation"/>
    <property type="evidence" value="ECO:0007669"/>
    <property type="project" value="UniProtKB-UniRule"/>
</dbReference>
<evidence type="ECO:0000256" key="10">
    <source>
        <dbReference type="HAMAP-Rule" id="MF_00252"/>
    </source>
</evidence>
<comment type="similarity">
    <text evidence="1 10">Belongs to the class-II aminoacyl-tRNA synthetase family.</text>
</comment>
<evidence type="ECO:0000256" key="2">
    <source>
        <dbReference type="ARBA" id="ARBA00022598"/>
    </source>
</evidence>
<dbReference type="Gene3D" id="3.30.930.10">
    <property type="entry name" value="Bira Bifunctional Protein, Domain 2"/>
    <property type="match status" value="1"/>
</dbReference>
<dbReference type="CDD" id="cd04322">
    <property type="entry name" value="LysRS_N"/>
    <property type="match status" value="1"/>
</dbReference>
<dbReference type="InterPro" id="IPR018149">
    <property type="entry name" value="Lys-tRNA-synth_II_C"/>
</dbReference>
<dbReference type="PRINTS" id="PR00982">
    <property type="entry name" value="TRNASYNTHLYS"/>
</dbReference>
<evidence type="ECO:0000256" key="9">
    <source>
        <dbReference type="ARBA" id="ARBA00048573"/>
    </source>
</evidence>
<dbReference type="PANTHER" id="PTHR42918:SF15">
    <property type="entry name" value="LYSINE--TRNA LIGASE, CHLOROPLASTIC_MITOCHONDRIAL"/>
    <property type="match status" value="1"/>
</dbReference>
<dbReference type="InterPro" id="IPR002313">
    <property type="entry name" value="Lys-tRNA-ligase_II"/>
</dbReference>
<dbReference type="AlphaFoldDB" id="U5EE24"/>
<dbReference type="InterPro" id="IPR004365">
    <property type="entry name" value="NA-bd_OB_tRNA"/>
</dbReference>
<dbReference type="GO" id="GO:0004824">
    <property type="term" value="F:lysine-tRNA ligase activity"/>
    <property type="evidence" value="ECO:0007669"/>
    <property type="project" value="UniProtKB-UniRule"/>
</dbReference>
<evidence type="ECO:0000256" key="6">
    <source>
        <dbReference type="ARBA" id="ARBA00022842"/>
    </source>
</evidence>
<dbReference type="InterPro" id="IPR004364">
    <property type="entry name" value="Aa-tRNA-synt_II"/>
</dbReference>
<comment type="caution">
    <text evidence="13">The sequence shown here is derived from an EMBL/GenBank/DDBJ whole genome shotgun (WGS) entry which is preliminary data.</text>
</comment>
<dbReference type="GO" id="GO:0000287">
    <property type="term" value="F:magnesium ion binding"/>
    <property type="evidence" value="ECO:0007669"/>
    <property type="project" value="UniProtKB-UniRule"/>
</dbReference>
<name>U5EE24_NOCAS</name>
<comment type="cofactor">
    <cofactor evidence="10 11">
        <name>Mg(2+)</name>
        <dbReference type="ChEBI" id="CHEBI:18420"/>
    </cofactor>
    <text evidence="10 11">Binds 3 Mg(2+) ions per subunit.</text>
</comment>
<dbReference type="InterPro" id="IPR045864">
    <property type="entry name" value="aa-tRNA-synth_II/BPL/LPL"/>
</dbReference>
<evidence type="ECO:0000259" key="12">
    <source>
        <dbReference type="PROSITE" id="PS50862"/>
    </source>
</evidence>
<dbReference type="GO" id="GO:0005829">
    <property type="term" value="C:cytosol"/>
    <property type="evidence" value="ECO:0007669"/>
    <property type="project" value="TreeGrafter"/>
</dbReference>
<evidence type="ECO:0000256" key="4">
    <source>
        <dbReference type="ARBA" id="ARBA00022741"/>
    </source>
</evidence>
<dbReference type="Pfam" id="PF00152">
    <property type="entry name" value="tRNA-synt_2"/>
    <property type="match status" value="1"/>
</dbReference>
<keyword evidence="3 10" id="KW-0479">Metal-binding</keyword>
<evidence type="ECO:0000256" key="11">
    <source>
        <dbReference type="RuleBase" id="RU000336"/>
    </source>
</evidence>
<dbReference type="GO" id="GO:0005524">
    <property type="term" value="F:ATP binding"/>
    <property type="evidence" value="ECO:0007669"/>
    <property type="project" value="UniProtKB-UniRule"/>
</dbReference>
<protein>
    <recommendedName>
        <fullName evidence="10">Lysine--tRNA ligase</fullName>
        <ecNumber evidence="10">6.1.1.6</ecNumber>
    </recommendedName>
    <alternativeName>
        <fullName evidence="10">Lysyl-tRNA synthetase</fullName>
        <shortName evidence="10">LysRS</shortName>
    </alternativeName>
</protein>
<dbReference type="Proteomes" id="UP000017048">
    <property type="component" value="Unassembled WGS sequence"/>
</dbReference>
<dbReference type="SUPFAM" id="SSF55681">
    <property type="entry name" value="Class II aaRS and biotin synthetases"/>
    <property type="match status" value="1"/>
</dbReference>
<feature type="binding site" evidence="10">
    <location>
        <position position="463"/>
    </location>
    <ligand>
        <name>Mg(2+)</name>
        <dbReference type="ChEBI" id="CHEBI:18420"/>
        <label>2</label>
    </ligand>
</feature>
<dbReference type="EMBL" id="BAFO02000025">
    <property type="protein sequence ID" value="GAD84658.1"/>
    <property type="molecule type" value="Genomic_DNA"/>
</dbReference>
<evidence type="ECO:0000313" key="14">
    <source>
        <dbReference type="Proteomes" id="UP000017048"/>
    </source>
</evidence>
<dbReference type="STRING" id="1824.SAMN05444423_11270"/>
<proteinExistence type="inferred from homology"/>
<dbReference type="Gene3D" id="2.40.50.140">
    <property type="entry name" value="Nucleic acid-binding proteins"/>
    <property type="match status" value="1"/>
</dbReference>
<dbReference type="Pfam" id="PF01336">
    <property type="entry name" value="tRNA_anti-codon"/>
    <property type="match status" value="1"/>
</dbReference>
<organism evidence="13 14">
    <name type="scientific">Nocardia asteroides NBRC 15531</name>
    <dbReference type="NCBI Taxonomy" id="1110697"/>
    <lineage>
        <taxon>Bacteria</taxon>
        <taxon>Bacillati</taxon>
        <taxon>Actinomycetota</taxon>
        <taxon>Actinomycetes</taxon>
        <taxon>Mycobacteriales</taxon>
        <taxon>Nocardiaceae</taxon>
        <taxon>Nocardia</taxon>
    </lineage>
</organism>
<keyword evidence="14" id="KW-1185">Reference proteome</keyword>
<evidence type="ECO:0000256" key="5">
    <source>
        <dbReference type="ARBA" id="ARBA00022840"/>
    </source>
</evidence>
<dbReference type="EC" id="6.1.1.6" evidence="10"/>
<dbReference type="PROSITE" id="PS50862">
    <property type="entry name" value="AA_TRNA_LIGASE_II"/>
    <property type="match status" value="1"/>
</dbReference>
<dbReference type="NCBIfam" id="NF001756">
    <property type="entry name" value="PRK00484.1"/>
    <property type="match status" value="1"/>
</dbReference>
<evidence type="ECO:0000256" key="7">
    <source>
        <dbReference type="ARBA" id="ARBA00022917"/>
    </source>
</evidence>
<dbReference type="SUPFAM" id="SSF50249">
    <property type="entry name" value="Nucleic acid-binding proteins"/>
    <property type="match status" value="1"/>
</dbReference>
<keyword evidence="7 10" id="KW-0648">Protein biosynthesis</keyword>
<evidence type="ECO:0000313" key="13">
    <source>
        <dbReference type="EMBL" id="GAD84658.1"/>
    </source>
</evidence>
<reference evidence="13 14" key="1">
    <citation type="journal article" date="2014" name="BMC Genomics">
        <title>Genome based analysis of type-I polyketide synthase and nonribosomal peptide synthetase gene clusters in seven strains of five representative Nocardia species.</title>
        <authorList>
            <person name="Komaki H."/>
            <person name="Ichikawa N."/>
            <person name="Hosoyama A."/>
            <person name="Takahashi-Nakaguchi A."/>
            <person name="Matsuzawa T."/>
            <person name="Suzuki K."/>
            <person name="Fujita N."/>
            <person name="Gonoi T."/>
        </authorList>
    </citation>
    <scope>NUCLEOTIDE SEQUENCE [LARGE SCALE GENOMIC DNA]</scope>
    <source>
        <strain evidence="13 14">NBRC 15531</strain>
    </source>
</reference>
<gene>
    <name evidence="10 13" type="primary">lysS</name>
    <name evidence="13" type="ORF">NCAST_25_00780</name>
</gene>
<dbReference type="HAMAP" id="MF_00252">
    <property type="entry name" value="Lys_tRNA_synth_class2"/>
    <property type="match status" value="1"/>
</dbReference>
<comment type="subcellular location">
    <subcellularLocation>
        <location evidence="10">Cytoplasm</location>
    </subcellularLocation>
</comment>
<dbReference type="GO" id="GO:0000049">
    <property type="term" value="F:tRNA binding"/>
    <property type="evidence" value="ECO:0007669"/>
    <property type="project" value="TreeGrafter"/>
</dbReference>
<feature type="binding site" evidence="10">
    <location>
        <position position="463"/>
    </location>
    <ligand>
        <name>Mg(2+)</name>
        <dbReference type="ChEBI" id="CHEBI:18420"/>
        <label>1</label>
    </ligand>
</feature>
<dbReference type="NCBIfam" id="TIGR00499">
    <property type="entry name" value="lysS_bact"/>
    <property type="match status" value="1"/>
</dbReference>
<evidence type="ECO:0000256" key="3">
    <source>
        <dbReference type="ARBA" id="ARBA00022723"/>
    </source>
</evidence>
<keyword evidence="2 10" id="KW-0436">Ligase</keyword>
<evidence type="ECO:0000256" key="8">
    <source>
        <dbReference type="ARBA" id="ARBA00023146"/>
    </source>
</evidence>
<dbReference type="InterPro" id="IPR006195">
    <property type="entry name" value="aa-tRNA-synth_II"/>
</dbReference>
<keyword evidence="5 10" id="KW-0067">ATP-binding</keyword>
<evidence type="ECO:0000256" key="1">
    <source>
        <dbReference type="ARBA" id="ARBA00008226"/>
    </source>
</evidence>
<accession>U5EE24</accession>
<dbReference type="InterPro" id="IPR044136">
    <property type="entry name" value="Lys-tRNA-ligase_II_N"/>
</dbReference>
<keyword evidence="8 10" id="KW-0030">Aminoacyl-tRNA synthetase</keyword>
<dbReference type="FunFam" id="2.40.50.140:FF:000024">
    <property type="entry name" value="Lysine--tRNA ligase"/>
    <property type="match status" value="1"/>
</dbReference>
<dbReference type="eggNOG" id="COG1190">
    <property type="taxonomic scope" value="Bacteria"/>
</dbReference>
<keyword evidence="4 10" id="KW-0547">Nucleotide-binding</keyword>
<comment type="subunit">
    <text evidence="10">Homodimer.</text>
</comment>
<sequence>MHPGGEWSVRRAVTAEFFVISPQIHFRRTLLLSDVSTPNPADTGRAVSSAVDSDVPEQMRIRRDKRERLLAGGGEAYPVVVPRTHTLAEIRAAYPDLEPDTQTGLQAGIAGRVIFVRNTGKLCFATLQEGDGTKLQAMISLNGVGADALAAWKADVDLGDFVYVHGEVISSRTGELSVMADSWSMAAKSLRPLPVAHKEMNEESRVRQRYVDLIVRPEAREMARTRVNVVRALRTALERRGFLEVETPMLQTIHGGAAARPFVTHSNALDMELFLRIAPELFLKRCVVGGLEKVFEINRNFRNEGADSTHSPEFAMLETYEAYGTYDDSATMIRELIQEVAQEAFGTLVVTLADGTEYDLGGEWTTVEMYPSLSESIGVEVTPETTVEELLALADRVGLEIPAGKGYGHGKLVEELWEHAYGDKLYAPTFVRDFPVETSPLTRQHRSKSGVTEKWDLYVRGFELATGYSELVDPVIQRERFVDQARLAAAGDDEAMVLDEDFLAAMEHGMPPTTGTGMGIDRLLMALTGLGIRETILFPIVRPSSR</sequence>
<feature type="binding site" evidence="10">
    <location>
        <position position="456"/>
    </location>
    <ligand>
        <name>Mg(2+)</name>
        <dbReference type="ChEBI" id="CHEBI:18420"/>
        <label>1</label>
    </ligand>
</feature>
<feature type="domain" description="Aminoacyl-transfer RNA synthetases class-II family profile" evidence="12">
    <location>
        <begin position="228"/>
        <end position="543"/>
    </location>
</feature>
<comment type="catalytic activity">
    <reaction evidence="9 10 11">
        <text>tRNA(Lys) + L-lysine + ATP = L-lysyl-tRNA(Lys) + AMP + diphosphate</text>
        <dbReference type="Rhea" id="RHEA:20792"/>
        <dbReference type="Rhea" id="RHEA-COMP:9696"/>
        <dbReference type="Rhea" id="RHEA-COMP:9697"/>
        <dbReference type="ChEBI" id="CHEBI:30616"/>
        <dbReference type="ChEBI" id="CHEBI:32551"/>
        <dbReference type="ChEBI" id="CHEBI:33019"/>
        <dbReference type="ChEBI" id="CHEBI:78442"/>
        <dbReference type="ChEBI" id="CHEBI:78529"/>
        <dbReference type="ChEBI" id="CHEBI:456215"/>
        <dbReference type="EC" id="6.1.1.6"/>
    </reaction>
</comment>
<dbReference type="PANTHER" id="PTHR42918">
    <property type="entry name" value="LYSYL-TRNA SYNTHETASE"/>
    <property type="match status" value="1"/>
</dbReference>
<dbReference type="InterPro" id="IPR012340">
    <property type="entry name" value="NA-bd_OB-fold"/>
</dbReference>
<keyword evidence="10" id="KW-0963">Cytoplasm</keyword>